<accession>A0ABY8UMZ6</accession>
<feature type="domain" description="Peptidase S8/S53" evidence="2">
    <location>
        <begin position="95"/>
        <end position="347"/>
    </location>
</feature>
<evidence type="ECO:0000259" key="2">
    <source>
        <dbReference type="Pfam" id="PF00082"/>
    </source>
</evidence>
<evidence type="ECO:0000313" key="3">
    <source>
        <dbReference type="EMBL" id="WIA22490.1"/>
    </source>
</evidence>
<dbReference type="Gene3D" id="3.40.50.200">
    <property type="entry name" value="Peptidase S8/S53 domain"/>
    <property type="match status" value="1"/>
</dbReference>
<dbReference type="EMBL" id="CP126222">
    <property type="protein sequence ID" value="WIA22490.1"/>
    <property type="molecule type" value="Genomic_DNA"/>
</dbReference>
<dbReference type="Proteomes" id="UP001244341">
    <property type="component" value="Chromosome 15b"/>
</dbReference>
<name>A0ABY8UMZ6_TETOB</name>
<evidence type="ECO:0000256" key="1">
    <source>
        <dbReference type="SAM" id="SignalP"/>
    </source>
</evidence>
<proteinExistence type="predicted"/>
<feature type="signal peptide" evidence="1">
    <location>
        <begin position="1"/>
        <end position="22"/>
    </location>
</feature>
<dbReference type="PROSITE" id="PS51257">
    <property type="entry name" value="PROKAR_LIPOPROTEIN"/>
    <property type="match status" value="1"/>
</dbReference>
<feature type="chain" id="PRO_5045387488" description="Peptidase S8/S53 domain-containing protein" evidence="1">
    <location>
        <begin position="23"/>
        <end position="371"/>
    </location>
</feature>
<dbReference type="InterPro" id="IPR000209">
    <property type="entry name" value="Peptidase_S8/S53_dom"/>
</dbReference>
<protein>
    <recommendedName>
        <fullName evidence="2">Peptidase S8/S53 domain-containing protein</fullName>
    </recommendedName>
</protein>
<keyword evidence="4" id="KW-1185">Reference proteome</keyword>
<dbReference type="InterPro" id="IPR036852">
    <property type="entry name" value="Peptidase_S8/S53_dom_sf"/>
</dbReference>
<evidence type="ECO:0000313" key="4">
    <source>
        <dbReference type="Proteomes" id="UP001244341"/>
    </source>
</evidence>
<dbReference type="CDD" id="cd00306">
    <property type="entry name" value="Peptidases_S8_S53"/>
    <property type="match status" value="1"/>
</dbReference>
<reference evidence="3 4" key="1">
    <citation type="submission" date="2023-05" db="EMBL/GenBank/DDBJ databases">
        <title>A 100% complete, gapless, phased diploid assembly of the Scenedesmus obliquus UTEX 3031 genome.</title>
        <authorList>
            <person name="Biondi T.C."/>
            <person name="Hanschen E.R."/>
            <person name="Kwon T."/>
            <person name="Eng W."/>
            <person name="Kruse C.P.S."/>
            <person name="Koehler S.I."/>
            <person name="Kunde Y."/>
            <person name="Gleasner C.D."/>
            <person name="You Mak K.T."/>
            <person name="Polle J."/>
            <person name="Hovde B.T."/>
            <person name="Starkenburg S.R."/>
        </authorList>
    </citation>
    <scope>NUCLEOTIDE SEQUENCE [LARGE SCALE GENOMIC DNA]</scope>
    <source>
        <strain evidence="3 4">DOE0152z</strain>
    </source>
</reference>
<organism evidence="3 4">
    <name type="scientific">Tetradesmus obliquus</name>
    <name type="common">Green alga</name>
    <name type="synonym">Acutodesmus obliquus</name>
    <dbReference type="NCBI Taxonomy" id="3088"/>
    <lineage>
        <taxon>Eukaryota</taxon>
        <taxon>Viridiplantae</taxon>
        <taxon>Chlorophyta</taxon>
        <taxon>core chlorophytes</taxon>
        <taxon>Chlorophyceae</taxon>
        <taxon>CS clade</taxon>
        <taxon>Sphaeropleales</taxon>
        <taxon>Scenedesmaceae</taxon>
        <taxon>Tetradesmus</taxon>
    </lineage>
</organism>
<dbReference type="SUPFAM" id="SSF52743">
    <property type="entry name" value="Subtilisin-like"/>
    <property type="match status" value="1"/>
</dbReference>
<dbReference type="Pfam" id="PF00082">
    <property type="entry name" value="Peptidase_S8"/>
    <property type="match status" value="1"/>
</dbReference>
<keyword evidence="1" id="KW-0732">Signal</keyword>
<gene>
    <name evidence="3" type="ORF">OEZ85_000935</name>
</gene>
<sequence>MNRSIQALAVLIVSCFLYGCSGAEQQQLLQLPDAAAIKSIGASASKLPTKSEQVLLCLISSGVAVSSPYLAQRSSSWDGCMAQHPLDPGGCTLRWDSPLDNKGNWKQRGTFLASMLAGSGAGRGLDARVRGLLPDGADVYVVPVNPDSGSLTSSPEASGGSSRIRAYTACEGHLRGLQARDYGLYAPPLRWRMVVLVDVTAQWPTAPVGSSGFRISEADWLAAATGRTVDGGSPDVLMVAPAGDSFSGVAFPAMFPQVVAVGGLDCEGSPLRSSYGSGAKQQPDILAPGKNMIVPDVRRDGSRTAATKAWEGSAAAAALVAGAAARLWSAFPGCSADQVRAALLSSRPQGAAQPARLYLEAAQKALAGQKC</sequence>